<evidence type="ECO:0000313" key="6">
    <source>
        <dbReference type="Proteomes" id="UP000247498"/>
    </source>
</evidence>
<evidence type="ECO:0000259" key="4">
    <source>
        <dbReference type="Pfam" id="PF00561"/>
    </source>
</evidence>
<dbReference type="OrthoDB" id="2017000at2759"/>
<dbReference type="Pfam" id="PF00561">
    <property type="entry name" value="Abhydrolase_1"/>
    <property type="match status" value="1"/>
</dbReference>
<evidence type="ECO:0000256" key="2">
    <source>
        <dbReference type="SAM" id="MobiDB-lite"/>
    </source>
</evidence>
<accession>A0A2V0PEQ6</accession>
<keyword evidence="1" id="KW-0175">Coiled coil</keyword>
<keyword evidence="6" id="KW-1185">Reference proteome</keyword>
<feature type="compositionally biased region" description="Low complexity" evidence="2">
    <location>
        <begin position="603"/>
        <end position="614"/>
    </location>
</feature>
<dbReference type="Proteomes" id="UP000247498">
    <property type="component" value="Unassembled WGS sequence"/>
</dbReference>
<feature type="transmembrane region" description="Helical" evidence="3">
    <location>
        <begin position="26"/>
        <end position="48"/>
    </location>
</feature>
<dbReference type="PANTHER" id="PTHR37471">
    <property type="entry name" value="UNNAMED PRODUCT"/>
    <property type="match status" value="1"/>
</dbReference>
<organism evidence="5 6">
    <name type="scientific">Raphidocelis subcapitata</name>
    <dbReference type="NCBI Taxonomy" id="307507"/>
    <lineage>
        <taxon>Eukaryota</taxon>
        <taxon>Viridiplantae</taxon>
        <taxon>Chlorophyta</taxon>
        <taxon>core chlorophytes</taxon>
        <taxon>Chlorophyceae</taxon>
        <taxon>CS clade</taxon>
        <taxon>Sphaeropleales</taxon>
        <taxon>Selenastraceae</taxon>
        <taxon>Raphidocelis</taxon>
    </lineage>
</organism>
<protein>
    <recommendedName>
        <fullName evidence="4">AB hydrolase-1 domain-containing protein</fullName>
    </recommendedName>
</protein>
<dbReference type="InParanoid" id="A0A2V0PEQ6"/>
<proteinExistence type="predicted"/>
<comment type="caution">
    <text evidence="5">The sequence shown here is derived from an EMBL/GenBank/DDBJ whole genome shotgun (WGS) entry which is preliminary data.</text>
</comment>
<dbReference type="InterPro" id="IPR029058">
    <property type="entry name" value="AB_hydrolase_fold"/>
</dbReference>
<name>A0A2V0PEQ6_9CHLO</name>
<dbReference type="AlphaFoldDB" id="A0A2V0PEQ6"/>
<dbReference type="InterPro" id="IPR006311">
    <property type="entry name" value="TAT_signal"/>
</dbReference>
<dbReference type="STRING" id="307507.A0A2V0PEQ6"/>
<feature type="transmembrane region" description="Helical" evidence="3">
    <location>
        <begin position="54"/>
        <end position="73"/>
    </location>
</feature>
<evidence type="ECO:0000256" key="1">
    <source>
        <dbReference type="SAM" id="Coils"/>
    </source>
</evidence>
<keyword evidence="3" id="KW-0472">Membrane</keyword>
<feature type="domain" description="AB hydrolase-1" evidence="4">
    <location>
        <begin position="245"/>
        <end position="348"/>
    </location>
</feature>
<feature type="coiled-coil region" evidence="1">
    <location>
        <begin position="529"/>
        <end position="556"/>
    </location>
</feature>
<keyword evidence="3" id="KW-0812">Transmembrane</keyword>
<reference evidence="5 6" key="1">
    <citation type="journal article" date="2018" name="Sci. Rep.">
        <title>Raphidocelis subcapitata (=Pseudokirchneriella subcapitata) provides an insight into genome evolution and environmental adaptations in the Sphaeropleales.</title>
        <authorList>
            <person name="Suzuki S."/>
            <person name="Yamaguchi H."/>
            <person name="Nakajima N."/>
            <person name="Kawachi M."/>
        </authorList>
    </citation>
    <scope>NUCLEOTIDE SEQUENCE [LARGE SCALE GENOMIC DNA]</scope>
    <source>
        <strain evidence="5 6">NIES-35</strain>
    </source>
</reference>
<feature type="region of interest" description="Disordered" evidence="2">
    <location>
        <begin position="595"/>
        <end position="618"/>
    </location>
</feature>
<evidence type="ECO:0000256" key="3">
    <source>
        <dbReference type="SAM" id="Phobius"/>
    </source>
</evidence>
<gene>
    <name evidence="5" type="ORF">Rsub_11110</name>
</gene>
<evidence type="ECO:0000313" key="5">
    <source>
        <dbReference type="EMBL" id="GBF97999.1"/>
    </source>
</evidence>
<sequence>MTAQQRKPPASVAEIPAEFAARSSRVALRAAVGTALFLAAAAALAASAARAAPAWQLAAAWAAAEVVFAFAVARHARRVGAVPEAHAPHRHDGAATARRFMEAQRYFKFTETYLDGWFRGAPLSSIKKGNLRELLAYGMWYSNSPAEVDAKGDGPLLDGMVDSLLADSGIKLEDGYNESLPFMSHLRDPLPSVYRPLAFYAGTELMALGTWAALWAAGFTRHDVAGFAYYTLPGAPGAAAAAGTPVLLAHGVAAGVLPYLGLLFTLAGTGRPLVVPEFRQVSMRLCAHVPCIEEVVGSVAAFLSAMRYDRVHVIGHSFGSLVSSRLVQLHPKTVASLTLLDPVCFGMFMPKLLHSFLYSPFPAGGKLLDMGVYFVSRELHMTATFCRRFFWSDYNLWAEHLPAHTLVCLSGEDRLCPASDVRRWLESETRARVLYEADAVHADMLMQPEAQQQLLQNWLGMVAECEGAASDGGVAAAVAAIEGEDLEAAAAAAGDDNGCVALIKAGVAGADWGQAKAEAGAREAAAGDAAAVAALLEQLRDQRARLAEREAAHAAAAERLLALVGAVERRRTAPSAEAKPPLSLAVALGAAAARRASSDEDGSSGSSGSSGVASDDGESDVAVLGHAPYWSARGAALRRRHEASGARGGRMRRVALGADARKGSMGVCLGDSASIDLGALAYLGALSGAQPAGSAPLRY</sequence>
<dbReference type="SUPFAM" id="SSF53474">
    <property type="entry name" value="alpha/beta-Hydrolases"/>
    <property type="match status" value="1"/>
</dbReference>
<feature type="transmembrane region" description="Helical" evidence="3">
    <location>
        <begin position="238"/>
        <end position="264"/>
    </location>
</feature>
<dbReference type="InterPro" id="IPR000073">
    <property type="entry name" value="AB_hydrolase_1"/>
</dbReference>
<dbReference type="PROSITE" id="PS51318">
    <property type="entry name" value="TAT"/>
    <property type="match status" value="1"/>
</dbReference>
<feature type="transmembrane region" description="Helical" evidence="3">
    <location>
        <begin position="197"/>
        <end position="218"/>
    </location>
</feature>
<dbReference type="EMBL" id="BDRX01000114">
    <property type="protein sequence ID" value="GBF97999.1"/>
    <property type="molecule type" value="Genomic_DNA"/>
</dbReference>
<dbReference type="Gene3D" id="3.40.50.1820">
    <property type="entry name" value="alpha/beta hydrolase"/>
    <property type="match status" value="1"/>
</dbReference>
<dbReference type="PANTHER" id="PTHR37471:SF1">
    <property type="entry name" value="AB HYDROLASE-1 DOMAIN-CONTAINING PROTEIN"/>
    <property type="match status" value="1"/>
</dbReference>
<keyword evidence="3" id="KW-1133">Transmembrane helix</keyword>